<name>A0A0K0DLN3_ANGCA</name>
<feature type="region of interest" description="Disordered" evidence="1">
    <location>
        <begin position="1"/>
        <end position="70"/>
    </location>
</feature>
<accession>A0A0K0DLN3</accession>
<sequence length="70" mass="7583">MHFCVRSLSTQRSSSTRSWSHRVDDGDDPRGEPVSHEDKAMSPGSGTQREAPESPVATSPPAVPPINNVR</sequence>
<feature type="compositionally biased region" description="Low complexity" evidence="1">
    <location>
        <begin position="1"/>
        <end position="18"/>
    </location>
</feature>
<keyword evidence="2" id="KW-1185">Reference proteome</keyword>
<organism evidence="2 3">
    <name type="scientific">Angiostrongylus cantonensis</name>
    <name type="common">Rat lungworm</name>
    <dbReference type="NCBI Taxonomy" id="6313"/>
    <lineage>
        <taxon>Eukaryota</taxon>
        <taxon>Metazoa</taxon>
        <taxon>Ecdysozoa</taxon>
        <taxon>Nematoda</taxon>
        <taxon>Chromadorea</taxon>
        <taxon>Rhabditida</taxon>
        <taxon>Rhabditina</taxon>
        <taxon>Rhabditomorpha</taxon>
        <taxon>Strongyloidea</taxon>
        <taxon>Metastrongylidae</taxon>
        <taxon>Angiostrongylus</taxon>
    </lineage>
</organism>
<dbReference type="WBParaSite" id="ACAC_0001252501-mRNA-1">
    <property type="protein sequence ID" value="ACAC_0001252501-mRNA-1"/>
    <property type="gene ID" value="ACAC_0001252501"/>
</dbReference>
<reference evidence="2" key="1">
    <citation type="submission" date="2012-09" db="EMBL/GenBank/DDBJ databases">
        <authorList>
            <person name="Martin A.A."/>
        </authorList>
    </citation>
    <scope>NUCLEOTIDE SEQUENCE</scope>
</reference>
<feature type="compositionally biased region" description="Basic and acidic residues" evidence="1">
    <location>
        <begin position="21"/>
        <end position="40"/>
    </location>
</feature>
<evidence type="ECO:0000256" key="1">
    <source>
        <dbReference type="SAM" id="MobiDB-lite"/>
    </source>
</evidence>
<reference evidence="3" key="2">
    <citation type="submission" date="2017-02" db="UniProtKB">
        <authorList>
            <consortium name="WormBaseParasite"/>
        </authorList>
    </citation>
    <scope>IDENTIFICATION</scope>
</reference>
<dbReference type="Proteomes" id="UP000035642">
    <property type="component" value="Unassembled WGS sequence"/>
</dbReference>
<dbReference type="AlphaFoldDB" id="A0A0K0DLN3"/>
<evidence type="ECO:0000313" key="2">
    <source>
        <dbReference type="Proteomes" id="UP000035642"/>
    </source>
</evidence>
<proteinExistence type="predicted"/>
<evidence type="ECO:0000313" key="3">
    <source>
        <dbReference type="WBParaSite" id="ACAC_0001252501-mRNA-1"/>
    </source>
</evidence>
<protein>
    <submittedName>
        <fullName evidence="3">Uncharacterized protein</fullName>
    </submittedName>
</protein>